<keyword evidence="4 7" id="KW-1133">Transmembrane helix</keyword>
<feature type="transmembrane region" description="Helical" evidence="7">
    <location>
        <begin position="83"/>
        <end position="102"/>
    </location>
</feature>
<keyword evidence="5 7" id="KW-0472">Membrane</keyword>
<evidence type="ECO:0000256" key="6">
    <source>
        <dbReference type="RuleBase" id="RU003942"/>
    </source>
</evidence>
<feature type="transmembrane region" description="Helical" evidence="7">
    <location>
        <begin position="58"/>
        <end position="77"/>
    </location>
</feature>
<evidence type="ECO:0000256" key="4">
    <source>
        <dbReference type="ARBA" id="ARBA00022989"/>
    </source>
</evidence>
<reference evidence="8 9" key="1">
    <citation type="submission" date="2023-04" db="EMBL/GenBank/DDBJ databases">
        <title>Genome sequence of Halobacillus naozhouensis KACC 21980.</title>
        <authorList>
            <person name="Kim S."/>
            <person name="Heo J."/>
            <person name="Kwon S.-W."/>
        </authorList>
    </citation>
    <scope>NUCLEOTIDE SEQUENCE [LARGE SCALE GENOMIC DNA]</scope>
    <source>
        <strain evidence="8 9">KCTC 13234</strain>
    </source>
</reference>
<comment type="subcellular location">
    <subcellularLocation>
        <location evidence="1 6">Cell membrane</location>
        <topology evidence="1 6">Multi-pass membrane protein</topology>
    </subcellularLocation>
</comment>
<evidence type="ECO:0000256" key="7">
    <source>
        <dbReference type="SAM" id="Phobius"/>
    </source>
</evidence>
<dbReference type="Gene3D" id="1.10.3730.20">
    <property type="match status" value="1"/>
</dbReference>
<sequence length="114" mass="12476">MNKEWFKLVIAAFFEVGWVIGLKHAESVLAWSGTAVAIYVSFYLLIASGKKLPVGTSYAVFTGLGTAGTVLAEIFWFGVPFQWIKVLLILFLLSGSAGLKLLTDSQKKEESETI</sequence>
<keyword evidence="9" id="KW-1185">Reference proteome</keyword>
<evidence type="ECO:0000256" key="5">
    <source>
        <dbReference type="ARBA" id="ARBA00023136"/>
    </source>
</evidence>
<name>A0ABY8IYP4_9BACI</name>
<feature type="transmembrane region" description="Helical" evidence="7">
    <location>
        <begin position="5"/>
        <end position="22"/>
    </location>
</feature>
<dbReference type="EMBL" id="CP121671">
    <property type="protein sequence ID" value="WFT73670.1"/>
    <property type="molecule type" value="Genomic_DNA"/>
</dbReference>
<evidence type="ECO:0000313" key="8">
    <source>
        <dbReference type="EMBL" id="WFT73670.1"/>
    </source>
</evidence>
<gene>
    <name evidence="8" type="ORF">P9989_15000</name>
</gene>
<keyword evidence="3 6" id="KW-0812">Transmembrane</keyword>
<dbReference type="SUPFAM" id="SSF103481">
    <property type="entry name" value="Multidrug resistance efflux transporter EmrE"/>
    <property type="match status" value="1"/>
</dbReference>
<comment type="similarity">
    <text evidence="6">Belongs to the drug/metabolite transporter (DMT) superfamily. Small multidrug resistance (SMR) (TC 2.A.7.1) family.</text>
</comment>
<proteinExistence type="inferred from homology"/>
<dbReference type="InterPro" id="IPR000390">
    <property type="entry name" value="Small_drug/metabolite_transptr"/>
</dbReference>
<evidence type="ECO:0000256" key="1">
    <source>
        <dbReference type="ARBA" id="ARBA00004651"/>
    </source>
</evidence>
<dbReference type="PANTHER" id="PTHR30561">
    <property type="entry name" value="SMR FAMILY PROTON-DEPENDENT DRUG EFFLUX TRANSPORTER SUGE"/>
    <property type="match status" value="1"/>
</dbReference>
<protein>
    <submittedName>
        <fullName evidence="8">Multidrug efflux SMR transporter</fullName>
    </submittedName>
</protein>
<evidence type="ECO:0000313" key="9">
    <source>
        <dbReference type="Proteomes" id="UP001221597"/>
    </source>
</evidence>
<keyword evidence="2" id="KW-1003">Cell membrane</keyword>
<dbReference type="PANTHER" id="PTHR30561:SF7">
    <property type="entry name" value="GUANIDINIUM EFFLUX SYSTEM SUBUNIT GDNC-RELATED"/>
    <property type="match status" value="1"/>
</dbReference>
<accession>A0ABY8IYP4</accession>
<dbReference type="RefSeq" id="WP_283075677.1">
    <property type="nucleotide sequence ID" value="NZ_CP121671.1"/>
</dbReference>
<evidence type="ECO:0000256" key="3">
    <source>
        <dbReference type="ARBA" id="ARBA00022692"/>
    </source>
</evidence>
<dbReference type="Pfam" id="PF00893">
    <property type="entry name" value="Multi_Drug_Res"/>
    <property type="match status" value="1"/>
</dbReference>
<dbReference type="Proteomes" id="UP001221597">
    <property type="component" value="Chromosome"/>
</dbReference>
<feature type="transmembrane region" description="Helical" evidence="7">
    <location>
        <begin position="28"/>
        <end position="46"/>
    </location>
</feature>
<dbReference type="InterPro" id="IPR037185">
    <property type="entry name" value="EmrE-like"/>
</dbReference>
<evidence type="ECO:0000256" key="2">
    <source>
        <dbReference type="ARBA" id="ARBA00022475"/>
    </source>
</evidence>
<dbReference type="InterPro" id="IPR045324">
    <property type="entry name" value="Small_multidrug_res"/>
</dbReference>
<organism evidence="8 9">
    <name type="scientific">Halobacillus naozhouensis</name>
    <dbReference type="NCBI Taxonomy" id="554880"/>
    <lineage>
        <taxon>Bacteria</taxon>
        <taxon>Bacillati</taxon>
        <taxon>Bacillota</taxon>
        <taxon>Bacilli</taxon>
        <taxon>Bacillales</taxon>
        <taxon>Bacillaceae</taxon>
        <taxon>Halobacillus</taxon>
    </lineage>
</organism>